<keyword evidence="2" id="KW-1185">Reference proteome</keyword>
<gene>
    <name evidence="1" type="ORF">KGD82_05770</name>
</gene>
<dbReference type="Proteomes" id="UP000682416">
    <property type="component" value="Chromosome"/>
</dbReference>
<name>A0A975QK26_9ACTN</name>
<evidence type="ECO:0000313" key="1">
    <source>
        <dbReference type="EMBL" id="QVJ02226.1"/>
    </source>
</evidence>
<dbReference type="RefSeq" id="WP_378742988.1">
    <property type="nucleotide sequence ID" value="NZ_CBDRIY010000012.1"/>
</dbReference>
<organism evidence="1 2">
    <name type="scientific">Nocardiopsis eucommiae</name>
    <dbReference type="NCBI Taxonomy" id="2831970"/>
    <lineage>
        <taxon>Bacteria</taxon>
        <taxon>Bacillati</taxon>
        <taxon>Actinomycetota</taxon>
        <taxon>Actinomycetes</taxon>
        <taxon>Streptosporangiales</taxon>
        <taxon>Nocardiopsidaceae</taxon>
        <taxon>Nocardiopsis</taxon>
    </lineage>
</organism>
<dbReference type="InterPro" id="IPR009200">
    <property type="entry name" value="DUF1269_membrane"/>
</dbReference>
<sequence length="161" mass="17128">MAQLIVLGVADRDTAEKALDIASDLNKQELLQLEDAAYAYKDGKGRPRIHQTVNLTGYGAAGGALWGTLIGLLFLNPLLGLAVGAGAGAIAGRLSDVGIDDDMIRDIGAELQQDRAAVFLLATDATIDRVVDAFRQLDPTVIQTNLSKDNERELVEALQSQ</sequence>
<dbReference type="Pfam" id="PF06897">
    <property type="entry name" value="DUF1269"/>
    <property type="match status" value="1"/>
</dbReference>
<evidence type="ECO:0000313" key="2">
    <source>
        <dbReference type="Proteomes" id="UP000682416"/>
    </source>
</evidence>
<dbReference type="EMBL" id="CP074402">
    <property type="protein sequence ID" value="QVJ02226.1"/>
    <property type="molecule type" value="Genomic_DNA"/>
</dbReference>
<dbReference type="KEGG" id="nec:KGD82_05770"/>
<reference evidence="1" key="1">
    <citation type="submission" date="2021-05" db="EMBL/GenBank/DDBJ databases">
        <authorList>
            <person name="Kaiqin L."/>
            <person name="Jian G."/>
        </authorList>
    </citation>
    <scope>NUCLEOTIDE SEQUENCE</scope>
    <source>
        <strain evidence="1">HDS5</strain>
    </source>
</reference>
<accession>A0A975QK26</accession>
<dbReference type="AlphaFoldDB" id="A0A975QK26"/>
<protein>
    <submittedName>
        <fullName evidence="1">DUF1269 domain-containing protein</fullName>
    </submittedName>
</protein>
<proteinExistence type="predicted"/>